<reference evidence="2" key="1">
    <citation type="submission" date="2016-10" db="EMBL/GenBank/DDBJ databases">
        <authorList>
            <person name="Varghese N."/>
            <person name="Submissions S."/>
        </authorList>
    </citation>
    <scope>NUCLEOTIDE SEQUENCE [LARGE SCALE GENOMIC DNA]</scope>
    <source>
        <strain evidence="2">SP</strain>
    </source>
</reference>
<evidence type="ECO:0000313" key="1">
    <source>
        <dbReference type="EMBL" id="SDY22712.1"/>
    </source>
</evidence>
<gene>
    <name evidence="1" type="ORF">SAMN05421736_101718</name>
</gene>
<organism evidence="1 2">
    <name type="scientific">Evansella caseinilytica</name>
    <dbReference type="NCBI Taxonomy" id="1503961"/>
    <lineage>
        <taxon>Bacteria</taxon>
        <taxon>Bacillati</taxon>
        <taxon>Bacillota</taxon>
        <taxon>Bacilli</taxon>
        <taxon>Bacillales</taxon>
        <taxon>Bacillaceae</taxon>
        <taxon>Evansella</taxon>
    </lineage>
</organism>
<protein>
    <submittedName>
        <fullName evidence="1">Uncharacterized protein</fullName>
    </submittedName>
</protein>
<evidence type="ECO:0000313" key="2">
    <source>
        <dbReference type="Proteomes" id="UP000198935"/>
    </source>
</evidence>
<proteinExistence type="predicted"/>
<keyword evidence="2" id="KW-1185">Reference proteome</keyword>
<dbReference type="AlphaFoldDB" id="A0A1H3I505"/>
<dbReference type="Proteomes" id="UP000198935">
    <property type="component" value="Unassembled WGS sequence"/>
</dbReference>
<sequence>MHSFQAGCEWFSRNQDGDIPPLPIGRGQHLGGIGRIVRNHCLFEQPLLRMHVFVRGAGIVLLDSFVFSPSSIIGVDK</sequence>
<dbReference type="EMBL" id="FNPI01000001">
    <property type="protein sequence ID" value="SDY22712.1"/>
    <property type="molecule type" value="Genomic_DNA"/>
</dbReference>
<name>A0A1H3I505_9BACI</name>
<accession>A0A1H3I505</accession>